<dbReference type="InterPro" id="IPR042271">
    <property type="entry name" value="Zinicin_2_N"/>
</dbReference>
<dbReference type="RefSeq" id="WP_343925602.1">
    <property type="nucleotide sequence ID" value="NZ_BAAAIR010000046.1"/>
</dbReference>
<dbReference type="NCBIfam" id="TIGR03624">
    <property type="entry name" value="putative hydrolase"/>
    <property type="match status" value="1"/>
</dbReference>
<keyword evidence="2" id="KW-0645">Protease</keyword>
<feature type="compositionally biased region" description="Basic and acidic residues" evidence="1">
    <location>
        <begin position="491"/>
        <end position="512"/>
    </location>
</feature>
<evidence type="ECO:0000313" key="3">
    <source>
        <dbReference type="Proteomes" id="UP001595937"/>
    </source>
</evidence>
<feature type="compositionally biased region" description="Low complexity" evidence="1">
    <location>
        <begin position="445"/>
        <end position="459"/>
    </location>
</feature>
<evidence type="ECO:0000256" key="1">
    <source>
        <dbReference type="SAM" id="MobiDB-lite"/>
    </source>
</evidence>
<feature type="compositionally biased region" description="Low complexity" evidence="1">
    <location>
        <begin position="99"/>
        <end position="111"/>
    </location>
</feature>
<dbReference type="GeneID" id="303298573"/>
<dbReference type="Proteomes" id="UP001595937">
    <property type="component" value="Unassembled WGS sequence"/>
</dbReference>
<dbReference type="InterPro" id="IPR018766">
    <property type="entry name" value="Zinicin_2"/>
</dbReference>
<feature type="region of interest" description="Disordered" evidence="1">
    <location>
        <begin position="91"/>
        <end position="112"/>
    </location>
</feature>
<sequence>MNTDPIPGGPGDMDEEALKRFLKETFGDALPEGALDGLDLSALAEQANLPQDPAQLRAAAAQMQSMFAAQGDSPVNWQMAEDIARRTAAGMAGIPGAPEPTGTPGDPNPTDAQLNDLRQAAQVARLWLDPVIAFDVPTAELAVFSRGTWLHRTLPHWKTIVEPVAKYMAGAIGEAIASQMGQMGDLSAMGGDGAGLPGDPAGMMERIGGTMFGVQFGHAIGSLAREASGTTDLSLPLGRDGEPALVAANVDDLISSHSLDPSAARIFLATREIAHTALFSAAPWLGKALFSAIEDFARGITLDLDALDEMVRDLDLSDPQAMQAKRPEEMFVFTRRASQERALEELATTLALIESWVDHVTTKALEGKLPELEAMREVLRRRRAAGGPAEQMLARTIGIELRPRRVREALTWWDSVLATEGEQGREATWDHPDLLPTAEVLSGRPQAPQTPQAPQGAAQDVPDGMADVEIPTDFDAELEKLLSGADSGSAPREDDKGGLRRDADGGSPRDGEDSADGDSADGGSGTGDASDGGSSTGGSGDQAPDEGTSGEDEEPGTPDGR</sequence>
<feature type="region of interest" description="Disordered" evidence="1">
    <location>
        <begin position="442"/>
        <end position="467"/>
    </location>
</feature>
<protein>
    <submittedName>
        <fullName evidence="2">Zinc-dependent metalloprotease</fullName>
    </submittedName>
</protein>
<dbReference type="Gene3D" id="1.20.150.30">
    <property type="entry name" value="Zincin-like metallopeptidase, N-terminal domain"/>
    <property type="match status" value="1"/>
</dbReference>
<reference evidence="3" key="1">
    <citation type="journal article" date="2019" name="Int. J. Syst. Evol. Microbiol.">
        <title>The Global Catalogue of Microorganisms (GCM) 10K type strain sequencing project: providing services to taxonomists for standard genome sequencing and annotation.</title>
        <authorList>
            <consortium name="The Broad Institute Genomics Platform"/>
            <consortium name="The Broad Institute Genome Sequencing Center for Infectious Disease"/>
            <person name="Wu L."/>
            <person name="Ma J."/>
        </authorList>
    </citation>
    <scope>NUCLEOTIDE SEQUENCE [LARGE SCALE GENOMIC DNA]</scope>
    <source>
        <strain evidence="3">CGMCC 1.16455</strain>
    </source>
</reference>
<feature type="region of interest" description="Disordered" evidence="1">
    <location>
        <begin position="482"/>
        <end position="561"/>
    </location>
</feature>
<keyword evidence="2" id="KW-0378">Hydrolase</keyword>
<dbReference type="SUPFAM" id="SSF55486">
    <property type="entry name" value="Metalloproteases ('zincins'), catalytic domain"/>
    <property type="match status" value="1"/>
</dbReference>
<keyword evidence="3" id="KW-1185">Reference proteome</keyword>
<gene>
    <name evidence="2" type="ORF">ACFPK8_04165</name>
</gene>
<keyword evidence="2" id="KW-0482">Metalloprotease</keyword>
<dbReference type="GO" id="GO:0008237">
    <property type="term" value="F:metallopeptidase activity"/>
    <property type="evidence" value="ECO:0007669"/>
    <property type="project" value="UniProtKB-KW"/>
</dbReference>
<evidence type="ECO:0000313" key="2">
    <source>
        <dbReference type="EMBL" id="MFC5296695.1"/>
    </source>
</evidence>
<proteinExistence type="predicted"/>
<feature type="compositionally biased region" description="Acidic residues" evidence="1">
    <location>
        <begin position="548"/>
        <end position="561"/>
    </location>
</feature>
<dbReference type="PANTHER" id="PTHR39420">
    <property type="match status" value="1"/>
</dbReference>
<organism evidence="2 3">
    <name type="scientific">Brachybacterium tyrofermentans</name>
    <dbReference type="NCBI Taxonomy" id="47848"/>
    <lineage>
        <taxon>Bacteria</taxon>
        <taxon>Bacillati</taxon>
        <taxon>Actinomycetota</taxon>
        <taxon>Actinomycetes</taxon>
        <taxon>Micrococcales</taxon>
        <taxon>Dermabacteraceae</taxon>
        <taxon>Brachybacterium</taxon>
    </lineage>
</organism>
<name>A0ABW0FEE7_9MICO</name>
<dbReference type="PANTHER" id="PTHR39420:SF2">
    <property type="entry name" value="HYDROLASE"/>
    <property type="match status" value="1"/>
</dbReference>
<comment type="caution">
    <text evidence="2">The sequence shown here is derived from an EMBL/GenBank/DDBJ whole genome shotgun (WGS) entry which is preliminary data.</text>
</comment>
<dbReference type="Pfam" id="PF10103">
    <property type="entry name" value="Zincin_2"/>
    <property type="match status" value="1"/>
</dbReference>
<dbReference type="EMBL" id="JBHSLN010000012">
    <property type="protein sequence ID" value="MFC5296695.1"/>
    <property type="molecule type" value="Genomic_DNA"/>
</dbReference>
<accession>A0ABW0FEE7</accession>